<accession>A0ACC2K4A4</accession>
<name>A0ACC2K4A4_PERAE</name>
<proteinExistence type="predicted"/>
<comment type="caution">
    <text evidence="1">The sequence shown here is derived from an EMBL/GenBank/DDBJ whole genome shotgun (WGS) entry which is preliminary data.</text>
</comment>
<reference evidence="1 2" key="1">
    <citation type="journal article" date="2022" name="Hortic Res">
        <title>A haplotype resolved chromosomal level avocado genome allows analysis of novel avocado genes.</title>
        <authorList>
            <person name="Nath O."/>
            <person name="Fletcher S.J."/>
            <person name="Hayward A."/>
            <person name="Shaw L.M."/>
            <person name="Masouleh A.K."/>
            <person name="Furtado A."/>
            <person name="Henry R.J."/>
            <person name="Mitter N."/>
        </authorList>
    </citation>
    <scope>NUCLEOTIDE SEQUENCE [LARGE SCALE GENOMIC DNA]</scope>
    <source>
        <strain evidence="2">cv. Hass</strain>
    </source>
</reference>
<evidence type="ECO:0000313" key="2">
    <source>
        <dbReference type="Proteomes" id="UP001234297"/>
    </source>
</evidence>
<keyword evidence="2" id="KW-1185">Reference proteome</keyword>
<dbReference type="Proteomes" id="UP001234297">
    <property type="component" value="Chromosome 12"/>
</dbReference>
<evidence type="ECO:0000313" key="1">
    <source>
        <dbReference type="EMBL" id="KAJ8615901.1"/>
    </source>
</evidence>
<organism evidence="1 2">
    <name type="scientific">Persea americana</name>
    <name type="common">Avocado</name>
    <dbReference type="NCBI Taxonomy" id="3435"/>
    <lineage>
        <taxon>Eukaryota</taxon>
        <taxon>Viridiplantae</taxon>
        <taxon>Streptophyta</taxon>
        <taxon>Embryophyta</taxon>
        <taxon>Tracheophyta</taxon>
        <taxon>Spermatophyta</taxon>
        <taxon>Magnoliopsida</taxon>
        <taxon>Magnoliidae</taxon>
        <taxon>Laurales</taxon>
        <taxon>Lauraceae</taxon>
        <taxon>Persea</taxon>
    </lineage>
</organism>
<protein>
    <submittedName>
        <fullName evidence="1">Uncharacterized protein</fullName>
    </submittedName>
</protein>
<sequence length="1424" mass="160624">MGKKGNWLSTLKRVFIPSSKEKGVHESEKKAVKERNKWGVGKLRPGETASLIPLYREPSSIEKILGEAEKEHRQISHSLPSREQQKTHGVASREKPQTHPLPSGVHHHKATATVYHPRNNNYIAAIKIQTAYRGYMARSNFRALKGLMRLQGLVRGQSVRRQTMNAMRHMQLLVKIRSQIHSRRIQMTENHAFQRHNLLNREKIEEANLGKQITSQLDEADYREEWDDSMLTKEEIEARMQRRVDAIIRREKALAYSYPHQLWRNSPKPTGNALMEIETGGFPWWRNWLDRQIPNQTPEQAAMDPTNSSTPRKSIQGNYSPLNNAGNVTPLSSTWNLSPSPITNRRHSYVANSASTPSKSTQKFAMSPLTKAKRSPIYGARTPQNNPSKNTKSSKPQGGDFSFDVPLKDDDSLMSCPSFSVPSYMAPTVSAKAKVRAQSNPKERTMASPSGGSKKRLSFHLPQSIGSLRWTKGSLFSGKDSSAQWMVPGSNKPIHSIGNLSVDSSLSLPAGVGMKSFNRRFQVAMVDMVDPDGSPVNVGSKRPETDPKSGEKSGRKLMKRKRGIFDDILSREDKESVIAGYRQEIDGLLRYFKEVLAEKVHLDVAGCCSIDSTIACLLEGSPLPYSKLVGEIYEKLKVKDGVTLASVRSSVLSVGQRSLYGIANADADVLEDESELCLPCWESRDMKLLPIAQYEVLKIRRICRKKIHERIDVLSAMLLTLSKLENHHNCEFDLRKASEKLGKAFSEAEIRSFVENLLQKSDAEMGEKEGKLPEKLLKEFKKIKQEIEKEKKRMDRGLQKEKGQTEKEVKRMKEEFEKGEKRREKEDTELRKQLKRKRDEAEKDQRRREKEESELKEQLALQKQASIMNRFLKGNKKNPVMNVAKSPWKASESDSTGNGKQGVDTATSSMDAFFSQINGIDTDDLLRSHLIAWHKKGQSIRHKKSHWSVRRAPKVALFSELKLQGSSIEAETPVKSTPTRRHDWSKVVKDGNDQSRGMLVDVWEGTFVNDRSCYSSSGTSLPYIRLCNKPKKLLQFDKSPRPPYYGTSSRKSGVVGQRKPFKRDPNLDYDVESDEEWEEDEPGESLSDCDKDDEEENLQDEDENASEDSFMVPDGYLSENEGVQIDTIVSTAADDEVRSSPSCMQDIESGEFIAFHRLQKHLNDFTELALRRNQPLIISNLMHEKDALVMAEDLSGSLKLEQTCLQALRMRSCFGGSSIEISADPISSTADKEFCQSHNRTNISSPVPSAVIMDFDLREVVSAVQSCPHGIKKVVESLQKKFPMVPKTQLKSKVREVSNFVDNRWQVKKEILDKLGLSASPEKSIARTKGITTFFSKRCLPSARETIDATESSQLCHKPESETIDTAESSQLCHKPESETIDAAESSQLCHKPACETIDATESSQLCDKPVVHLDEPECAENQL</sequence>
<dbReference type="EMBL" id="CM056820">
    <property type="protein sequence ID" value="KAJ8615901.1"/>
    <property type="molecule type" value="Genomic_DNA"/>
</dbReference>
<gene>
    <name evidence="1" type="ORF">MRB53_035273</name>
</gene>